<dbReference type="GO" id="GO:0004177">
    <property type="term" value="F:aminopeptidase activity"/>
    <property type="evidence" value="ECO:0007669"/>
    <property type="project" value="TreeGrafter"/>
</dbReference>
<dbReference type="PANTHER" id="PTHR30164:SF2">
    <property type="entry name" value="PROTEIN MTFA"/>
    <property type="match status" value="1"/>
</dbReference>
<dbReference type="AlphaFoldDB" id="A0A328ZN87"/>
<evidence type="ECO:0000313" key="1">
    <source>
        <dbReference type="EMBL" id="RAR86202.1"/>
    </source>
</evidence>
<gene>
    <name evidence="1" type="ORF">AX018_1002163</name>
</gene>
<name>A0A328ZN87_9BURK</name>
<dbReference type="GO" id="GO:0008237">
    <property type="term" value="F:metallopeptidase activity"/>
    <property type="evidence" value="ECO:0007669"/>
    <property type="project" value="InterPro"/>
</dbReference>
<dbReference type="GO" id="GO:0005829">
    <property type="term" value="C:cytosol"/>
    <property type="evidence" value="ECO:0007669"/>
    <property type="project" value="TreeGrafter"/>
</dbReference>
<dbReference type="SUPFAM" id="SSF55486">
    <property type="entry name" value="Metalloproteases ('zincins'), catalytic domain"/>
    <property type="match status" value="1"/>
</dbReference>
<dbReference type="InterPro" id="IPR010384">
    <property type="entry name" value="MtfA_fam"/>
</dbReference>
<protein>
    <recommendedName>
        <fullName evidence="3">Zinc-dependent peptidase</fullName>
    </recommendedName>
</protein>
<comment type="caution">
    <text evidence="1">The sequence shown here is derived from an EMBL/GenBank/DDBJ whole genome shotgun (WGS) entry which is preliminary data.</text>
</comment>
<proteinExistence type="predicted"/>
<evidence type="ECO:0000313" key="2">
    <source>
        <dbReference type="Proteomes" id="UP000248856"/>
    </source>
</evidence>
<keyword evidence="2" id="KW-1185">Reference proteome</keyword>
<dbReference type="InterPro" id="IPR042252">
    <property type="entry name" value="MtfA_N"/>
</dbReference>
<organism evidence="1 2">
    <name type="scientific">Paracidovorax anthurii</name>
    <dbReference type="NCBI Taxonomy" id="78229"/>
    <lineage>
        <taxon>Bacteria</taxon>
        <taxon>Pseudomonadati</taxon>
        <taxon>Pseudomonadota</taxon>
        <taxon>Betaproteobacteria</taxon>
        <taxon>Burkholderiales</taxon>
        <taxon>Comamonadaceae</taxon>
        <taxon>Paracidovorax</taxon>
    </lineage>
</organism>
<dbReference type="InterPro" id="IPR024079">
    <property type="entry name" value="MetalloPept_cat_dom_sf"/>
</dbReference>
<dbReference type="RefSeq" id="WP_111875619.1">
    <property type="nucleotide sequence ID" value="NZ_QLTA01000002.1"/>
</dbReference>
<dbReference type="Pfam" id="PF06167">
    <property type="entry name" value="Peptidase_M90"/>
    <property type="match status" value="1"/>
</dbReference>
<dbReference type="CDD" id="cd20169">
    <property type="entry name" value="Peptidase_M90_mtfA"/>
    <property type="match status" value="1"/>
</dbReference>
<accession>A0A328ZN87</accession>
<dbReference type="EMBL" id="QLTA01000002">
    <property type="protein sequence ID" value="RAR86202.1"/>
    <property type="molecule type" value="Genomic_DNA"/>
</dbReference>
<reference evidence="1 2" key="1">
    <citation type="submission" date="2018-06" db="EMBL/GenBank/DDBJ databases">
        <title>Genomic Encyclopedia of Archaeal and Bacterial Type Strains, Phase II (KMG-II): from individual species to whole genera.</title>
        <authorList>
            <person name="Goeker M."/>
        </authorList>
    </citation>
    <scope>NUCLEOTIDE SEQUENCE [LARGE SCALE GENOMIC DNA]</scope>
    <source>
        <strain evidence="1 2">CFPB 3232</strain>
    </source>
</reference>
<dbReference type="PANTHER" id="PTHR30164">
    <property type="entry name" value="MTFA PEPTIDASE"/>
    <property type="match status" value="1"/>
</dbReference>
<dbReference type="Gene3D" id="1.10.472.150">
    <property type="entry name" value="Glucose-regulated metallo-peptidase M90, N-terminal domain"/>
    <property type="match status" value="1"/>
</dbReference>
<sequence>MHAPWKKLWSRLRSRVAPVPDIPATLWLQTLELHRFLARLPLEDQSKLRALAALFLQRKEFTGAHGLEVTDAMAITIAAQACLPLLHWGDPAEALAWYDDFVGIVVHPTDAVAPRQSVDEAGVVRDYTEVLMGEAMEHGPVMLSWEAVQGAGRARHPGGGPGGGLSGTGAGTSVVIHEFVHKLDMRNGGANGFPPLPAGFMGAATARAAREAWAGAWEPAYEAFREKVIVAERFGGEWPWLDAYGATAPAEFFAVACEAYFVERERFGGEFPGLVGVLDAFFLRD</sequence>
<evidence type="ECO:0008006" key="3">
    <source>
        <dbReference type="Google" id="ProtNLM"/>
    </source>
</evidence>
<dbReference type="Gene3D" id="3.40.390.10">
    <property type="entry name" value="Collagenase (Catalytic Domain)"/>
    <property type="match status" value="1"/>
</dbReference>
<dbReference type="Proteomes" id="UP000248856">
    <property type="component" value="Unassembled WGS sequence"/>
</dbReference>
<dbReference type="OrthoDB" id="9786424at2"/>